<evidence type="ECO:0000256" key="3">
    <source>
        <dbReference type="ARBA" id="ARBA00022741"/>
    </source>
</evidence>
<dbReference type="CDD" id="cd03268">
    <property type="entry name" value="ABC_BcrA_bacitracin_resist"/>
    <property type="match status" value="1"/>
</dbReference>
<keyword evidence="3" id="KW-0547">Nucleotide-binding</keyword>
<keyword evidence="4 6" id="KW-0067">ATP-binding</keyword>
<keyword evidence="7" id="KW-1185">Reference proteome</keyword>
<organism evidence="6 7">
    <name type="scientific">Hyphobacterium marinum</name>
    <dbReference type="NCBI Taxonomy" id="3116574"/>
    <lineage>
        <taxon>Bacteria</taxon>
        <taxon>Pseudomonadati</taxon>
        <taxon>Pseudomonadota</taxon>
        <taxon>Alphaproteobacteria</taxon>
        <taxon>Maricaulales</taxon>
        <taxon>Maricaulaceae</taxon>
        <taxon>Hyphobacterium</taxon>
    </lineage>
</organism>
<reference evidence="6 7" key="1">
    <citation type="submission" date="2024-01" db="EMBL/GenBank/DDBJ databases">
        <title>Hyphobacterium bacterium isolated from marine sediment.</title>
        <authorList>
            <person name="Zhao S."/>
        </authorList>
    </citation>
    <scope>NUCLEOTIDE SEQUENCE [LARGE SCALE GENOMIC DNA]</scope>
    <source>
        <strain evidence="6 7">Y60-23</strain>
    </source>
</reference>
<evidence type="ECO:0000313" key="7">
    <source>
        <dbReference type="Proteomes" id="UP001310692"/>
    </source>
</evidence>
<dbReference type="PANTHER" id="PTHR43335">
    <property type="entry name" value="ABC TRANSPORTER, ATP-BINDING PROTEIN"/>
    <property type="match status" value="1"/>
</dbReference>
<dbReference type="InterPro" id="IPR027417">
    <property type="entry name" value="P-loop_NTPase"/>
</dbReference>
<dbReference type="PROSITE" id="PS50893">
    <property type="entry name" value="ABC_TRANSPORTER_2"/>
    <property type="match status" value="1"/>
</dbReference>
<name>A0ABU7M379_9PROT</name>
<dbReference type="PROSITE" id="PS00211">
    <property type="entry name" value="ABC_TRANSPORTER_1"/>
    <property type="match status" value="1"/>
</dbReference>
<dbReference type="PANTHER" id="PTHR43335:SF4">
    <property type="entry name" value="ABC TRANSPORTER, ATP-BINDING PROTEIN"/>
    <property type="match status" value="1"/>
</dbReference>
<accession>A0ABU7M379</accession>
<dbReference type="InterPro" id="IPR003593">
    <property type="entry name" value="AAA+_ATPase"/>
</dbReference>
<dbReference type="Proteomes" id="UP001310692">
    <property type="component" value="Unassembled WGS sequence"/>
</dbReference>
<dbReference type="EMBL" id="JAZDRO010000009">
    <property type="protein sequence ID" value="MEE2567720.1"/>
    <property type="molecule type" value="Genomic_DNA"/>
</dbReference>
<comment type="caution">
    <text evidence="6">The sequence shown here is derived from an EMBL/GenBank/DDBJ whole genome shotgun (WGS) entry which is preliminary data.</text>
</comment>
<dbReference type="SMART" id="SM00382">
    <property type="entry name" value="AAA"/>
    <property type="match status" value="1"/>
</dbReference>
<dbReference type="InterPro" id="IPR017871">
    <property type="entry name" value="ABC_transporter-like_CS"/>
</dbReference>
<proteinExistence type="inferred from homology"/>
<keyword evidence="2" id="KW-0813">Transport</keyword>
<dbReference type="RefSeq" id="WP_330197306.1">
    <property type="nucleotide sequence ID" value="NZ_JAZDRO010000009.1"/>
</dbReference>
<evidence type="ECO:0000256" key="1">
    <source>
        <dbReference type="ARBA" id="ARBA00005417"/>
    </source>
</evidence>
<sequence length="306" mass="33318">MSQTAIRTENLSRRFGRVTAVSDLGLEVPAGRVCGFLGPNGAGKTTTIRILLGLIRPDRGNSAIFGHDVRKARRAALTGVGSLVETPAHYLNLTGRENLEITRHLLGLPKTATDRALEQVGLTEAANRKVKGYSLGMRQRLGLARALIDTPKLLILDEPTNGLDPAGIHEMRNLIREAPDRFGATVLVSSHLLGEVEQTADHVALMDRGRLLFQDTLDNLHAAHPGGLEIRTDRAAEAAERLKTRHADARAEEGRVILPGAHDATEIAALNRELVEAEFDISGLRTLKPSLEDLFMKLTRRLGDQS</sequence>
<evidence type="ECO:0000259" key="5">
    <source>
        <dbReference type="PROSITE" id="PS50893"/>
    </source>
</evidence>
<protein>
    <submittedName>
        <fullName evidence="6">ABC transporter ATP-binding protein</fullName>
    </submittedName>
</protein>
<dbReference type="Gene3D" id="3.40.50.300">
    <property type="entry name" value="P-loop containing nucleotide triphosphate hydrolases"/>
    <property type="match status" value="1"/>
</dbReference>
<evidence type="ECO:0000256" key="4">
    <source>
        <dbReference type="ARBA" id="ARBA00022840"/>
    </source>
</evidence>
<feature type="domain" description="ABC transporter" evidence="5">
    <location>
        <begin position="6"/>
        <end position="233"/>
    </location>
</feature>
<dbReference type="Pfam" id="PF00005">
    <property type="entry name" value="ABC_tran"/>
    <property type="match status" value="1"/>
</dbReference>
<comment type="similarity">
    <text evidence="1">Belongs to the ABC transporter superfamily.</text>
</comment>
<evidence type="ECO:0000256" key="2">
    <source>
        <dbReference type="ARBA" id="ARBA00022448"/>
    </source>
</evidence>
<dbReference type="GO" id="GO:0005524">
    <property type="term" value="F:ATP binding"/>
    <property type="evidence" value="ECO:0007669"/>
    <property type="project" value="UniProtKB-KW"/>
</dbReference>
<evidence type="ECO:0000313" key="6">
    <source>
        <dbReference type="EMBL" id="MEE2567720.1"/>
    </source>
</evidence>
<dbReference type="InterPro" id="IPR003439">
    <property type="entry name" value="ABC_transporter-like_ATP-bd"/>
</dbReference>
<gene>
    <name evidence="6" type="ORF">V0U35_13640</name>
</gene>
<dbReference type="SUPFAM" id="SSF52540">
    <property type="entry name" value="P-loop containing nucleoside triphosphate hydrolases"/>
    <property type="match status" value="1"/>
</dbReference>